<sequence length="30" mass="3496">MFKKHFCRNNMARDFIPLGEQGDQEIGKGQ</sequence>
<name>A0A2P2NU14_RHIMU</name>
<protein>
    <submittedName>
        <fullName evidence="1">Uncharacterized protein</fullName>
    </submittedName>
</protein>
<dbReference type="AlphaFoldDB" id="A0A2P2NU14"/>
<accession>A0A2P2NU14</accession>
<dbReference type="EMBL" id="GGEC01065498">
    <property type="protein sequence ID" value="MBX45982.1"/>
    <property type="molecule type" value="Transcribed_RNA"/>
</dbReference>
<organism evidence="1">
    <name type="scientific">Rhizophora mucronata</name>
    <name type="common">Asiatic mangrove</name>
    <dbReference type="NCBI Taxonomy" id="61149"/>
    <lineage>
        <taxon>Eukaryota</taxon>
        <taxon>Viridiplantae</taxon>
        <taxon>Streptophyta</taxon>
        <taxon>Embryophyta</taxon>
        <taxon>Tracheophyta</taxon>
        <taxon>Spermatophyta</taxon>
        <taxon>Magnoliopsida</taxon>
        <taxon>eudicotyledons</taxon>
        <taxon>Gunneridae</taxon>
        <taxon>Pentapetalae</taxon>
        <taxon>rosids</taxon>
        <taxon>fabids</taxon>
        <taxon>Malpighiales</taxon>
        <taxon>Rhizophoraceae</taxon>
        <taxon>Rhizophora</taxon>
    </lineage>
</organism>
<proteinExistence type="predicted"/>
<reference evidence="1" key="1">
    <citation type="submission" date="2018-02" db="EMBL/GenBank/DDBJ databases">
        <title>Rhizophora mucronata_Transcriptome.</title>
        <authorList>
            <person name="Meera S.P."/>
            <person name="Sreeshan A."/>
            <person name="Augustine A."/>
        </authorList>
    </citation>
    <scope>NUCLEOTIDE SEQUENCE</scope>
    <source>
        <tissue evidence="1">Leaf</tissue>
    </source>
</reference>
<evidence type="ECO:0000313" key="1">
    <source>
        <dbReference type="EMBL" id="MBX45982.1"/>
    </source>
</evidence>